<accession>A0A812IK57</accession>
<sequence>MSLEIEFIQALTGERIGAVAASLPWAADVDELSHKLNHSLHGCIVQSSGEPLCHFVDKAKASCPLSELRLVPCPGQTMSTLVLPVLRSTQLRLTNLRTVELITLRTGWRRWYREFAQATASMPLLAVSVPDYVAQDGFHRLAGTNVRPLVAIILQAIAAETRTRWFFSAGRRRRSWAGCQHALVRRTGLARHQVSEFISKWLRAHSVWVDVLVQALQAEVSYIA</sequence>
<comment type="caution">
    <text evidence="1">The sequence shown here is derived from an EMBL/GenBank/DDBJ whole genome shotgun (WGS) entry which is preliminary data.</text>
</comment>
<protein>
    <submittedName>
        <fullName evidence="1">Uncharacterized protein</fullName>
    </submittedName>
</protein>
<reference evidence="1" key="1">
    <citation type="submission" date="2021-02" db="EMBL/GenBank/DDBJ databases">
        <authorList>
            <person name="Dougan E. K."/>
            <person name="Rhodes N."/>
            <person name="Thang M."/>
            <person name="Chan C."/>
        </authorList>
    </citation>
    <scope>NUCLEOTIDE SEQUENCE</scope>
</reference>
<dbReference type="Proteomes" id="UP000604046">
    <property type="component" value="Unassembled WGS sequence"/>
</dbReference>
<dbReference type="EMBL" id="CAJNDS010000289">
    <property type="protein sequence ID" value="CAE7039014.1"/>
    <property type="molecule type" value="Genomic_DNA"/>
</dbReference>
<proteinExistence type="predicted"/>
<evidence type="ECO:0000313" key="2">
    <source>
        <dbReference type="Proteomes" id="UP000604046"/>
    </source>
</evidence>
<name>A0A812IK57_9DINO</name>
<keyword evidence="2" id="KW-1185">Reference proteome</keyword>
<evidence type="ECO:0000313" key="1">
    <source>
        <dbReference type="EMBL" id="CAE7039014.1"/>
    </source>
</evidence>
<gene>
    <name evidence="1" type="ORF">SNAT2548_LOCUS4647</name>
</gene>
<organism evidence="1 2">
    <name type="scientific">Symbiodinium natans</name>
    <dbReference type="NCBI Taxonomy" id="878477"/>
    <lineage>
        <taxon>Eukaryota</taxon>
        <taxon>Sar</taxon>
        <taxon>Alveolata</taxon>
        <taxon>Dinophyceae</taxon>
        <taxon>Suessiales</taxon>
        <taxon>Symbiodiniaceae</taxon>
        <taxon>Symbiodinium</taxon>
    </lineage>
</organism>
<dbReference type="AlphaFoldDB" id="A0A812IK57"/>